<proteinExistence type="predicted"/>
<comment type="caution">
    <text evidence="2">The sequence shown here is derived from an EMBL/GenBank/DDBJ whole genome shotgun (WGS) entry which is preliminary data.</text>
</comment>
<protein>
    <submittedName>
        <fullName evidence="2">Uncharacterized protein</fullName>
    </submittedName>
</protein>
<name>A0A9D3YKV7_DREPO</name>
<dbReference type="EMBL" id="JAIWYP010000015">
    <property type="protein sequence ID" value="KAH3702629.1"/>
    <property type="molecule type" value="Genomic_DNA"/>
</dbReference>
<organism evidence="2 3">
    <name type="scientific">Dreissena polymorpha</name>
    <name type="common">Zebra mussel</name>
    <name type="synonym">Mytilus polymorpha</name>
    <dbReference type="NCBI Taxonomy" id="45954"/>
    <lineage>
        <taxon>Eukaryota</taxon>
        <taxon>Metazoa</taxon>
        <taxon>Spiralia</taxon>
        <taxon>Lophotrochozoa</taxon>
        <taxon>Mollusca</taxon>
        <taxon>Bivalvia</taxon>
        <taxon>Autobranchia</taxon>
        <taxon>Heteroconchia</taxon>
        <taxon>Euheterodonta</taxon>
        <taxon>Imparidentia</taxon>
        <taxon>Neoheterodontei</taxon>
        <taxon>Myida</taxon>
        <taxon>Dreissenoidea</taxon>
        <taxon>Dreissenidae</taxon>
        <taxon>Dreissena</taxon>
    </lineage>
</organism>
<sequence length="92" mass="9889">MLYFALQSCNSVPFADPMYPKCCDTNLCDSYNKPDTGHHTQQPTQSSIRPQTTSTTALTHPPTTSTTALTLPQTTSTTALTHPPTTSTTALT</sequence>
<reference evidence="2" key="2">
    <citation type="submission" date="2020-11" db="EMBL/GenBank/DDBJ databases">
        <authorList>
            <person name="McCartney M.A."/>
            <person name="Auch B."/>
            <person name="Kono T."/>
            <person name="Mallez S."/>
            <person name="Becker A."/>
            <person name="Gohl D.M."/>
            <person name="Silverstein K.A.T."/>
            <person name="Koren S."/>
            <person name="Bechman K.B."/>
            <person name="Herman A."/>
            <person name="Abrahante J.E."/>
            <person name="Garbe J."/>
        </authorList>
    </citation>
    <scope>NUCLEOTIDE SEQUENCE</scope>
    <source>
        <strain evidence="2">Duluth1</strain>
        <tissue evidence="2">Whole animal</tissue>
    </source>
</reference>
<gene>
    <name evidence="2" type="ORF">DPMN_077654</name>
</gene>
<evidence type="ECO:0000313" key="2">
    <source>
        <dbReference type="EMBL" id="KAH3702629.1"/>
    </source>
</evidence>
<dbReference type="Proteomes" id="UP000828390">
    <property type="component" value="Unassembled WGS sequence"/>
</dbReference>
<feature type="compositionally biased region" description="Polar residues" evidence="1">
    <location>
        <begin position="39"/>
        <end position="49"/>
    </location>
</feature>
<dbReference type="AlphaFoldDB" id="A0A9D3YKV7"/>
<accession>A0A9D3YKV7</accession>
<evidence type="ECO:0000313" key="3">
    <source>
        <dbReference type="Proteomes" id="UP000828390"/>
    </source>
</evidence>
<feature type="compositionally biased region" description="Low complexity" evidence="1">
    <location>
        <begin position="50"/>
        <end position="92"/>
    </location>
</feature>
<keyword evidence="3" id="KW-1185">Reference proteome</keyword>
<reference evidence="2" key="1">
    <citation type="journal article" date="2019" name="bioRxiv">
        <title>The Genome of the Zebra Mussel, Dreissena polymorpha: A Resource for Invasive Species Research.</title>
        <authorList>
            <person name="McCartney M.A."/>
            <person name="Auch B."/>
            <person name="Kono T."/>
            <person name="Mallez S."/>
            <person name="Zhang Y."/>
            <person name="Obille A."/>
            <person name="Becker A."/>
            <person name="Abrahante J.E."/>
            <person name="Garbe J."/>
            <person name="Badalamenti J.P."/>
            <person name="Herman A."/>
            <person name="Mangelson H."/>
            <person name="Liachko I."/>
            <person name="Sullivan S."/>
            <person name="Sone E.D."/>
            <person name="Koren S."/>
            <person name="Silverstein K.A.T."/>
            <person name="Beckman K.B."/>
            <person name="Gohl D.M."/>
        </authorList>
    </citation>
    <scope>NUCLEOTIDE SEQUENCE</scope>
    <source>
        <strain evidence="2">Duluth1</strain>
        <tissue evidence="2">Whole animal</tissue>
    </source>
</reference>
<evidence type="ECO:0000256" key="1">
    <source>
        <dbReference type="SAM" id="MobiDB-lite"/>
    </source>
</evidence>
<feature type="region of interest" description="Disordered" evidence="1">
    <location>
        <begin position="33"/>
        <end position="92"/>
    </location>
</feature>